<dbReference type="Proteomes" id="UP001143910">
    <property type="component" value="Unassembled WGS sequence"/>
</dbReference>
<accession>A0ACC1NRF8</accession>
<keyword evidence="2" id="KW-1185">Reference proteome</keyword>
<evidence type="ECO:0000313" key="2">
    <source>
        <dbReference type="Proteomes" id="UP001143910"/>
    </source>
</evidence>
<organism evidence="1 2">
    <name type="scientific">Zarea fungicola</name>
    <dbReference type="NCBI Taxonomy" id="93591"/>
    <lineage>
        <taxon>Eukaryota</taxon>
        <taxon>Fungi</taxon>
        <taxon>Dikarya</taxon>
        <taxon>Ascomycota</taxon>
        <taxon>Pezizomycotina</taxon>
        <taxon>Sordariomycetes</taxon>
        <taxon>Hypocreomycetidae</taxon>
        <taxon>Hypocreales</taxon>
        <taxon>Cordycipitaceae</taxon>
        <taxon>Zarea</taxon>
    </lineage>
</organism>
<proteinExistence type="predicted"/>
<gene>
    <name evidence="1" type="ORF">NQ176_g1989</name>
</gene>
<evidence type="ECO:0000313" key="1">
    <source>
        <dbReference type="EMBL" id="KAJ2981499.1"/>
    </source>
</evidence>
<sequence length="353" mass="39015">MGSKPFKTRSKSSGSGLGADRLNIIIGAAKKDDSRKRVWKACERCRLKKTKCDGDFPCQRCKDGGFICTNTIRKKIEHKQLPKGYAEVLENAQLSLAATIRKLYFMIRNSEPWELGEPDLNDRGLPIVQSIAQKLGCIGLNSDVDLPVPSRFPEDESSMAWLACQLEQQLHKQKASSAVTVTAAAKSSEYCSSNDAHHVGSYDFGYSDFEKLYSTMAVGAQDPSLSPQSTASSSELALSRTNANPNTGIIFSTHYPLLNCSYLWGSNARFPEHYQHKLQQSPDTGSMAPMQQLSAFNIPFMINTTAMDNNSGIINPSIFTSANMDGMTEMDDLTIYTNFDNNAMGLWRDQSMP</sequence>
<reference evidence="1" key="1">
    <citation type="submission" date="2022-08" db="EMBL/GenBank/DDBJ databases">
        <title>Genome Sequence of Lecanicillium fungicola.</title>
        <authorList>
            <person name="Buettner E."/>
        </authorList>
    </citation>
    <scope>NUCLEOTIDE SEQUENCE</scope>
    <source>
        <strain evidence="1">Babe33</strain>
    </source>
</reference>
<protein>
    <submittedName>
        <fullName evidence="1">Uncharacterized protein</fullName>
    </submittedName>
</protein>
<name>A0ACC1NRF8_9HYPO</name>
<comment type="caution">
    <text evidence="1">The sequence shown here is derived from an EMBL/GenBank/DDBJ whole genome shotgun (WGS) entry which is preliminary data.</text>
</comment>
<dbReference type="EMBL" id="JANJQO010000127">
    <property type="protein sequence ID" value="KAJ2981499.1"/>
    <property type="molecule type" value="Genomic_DNA"/>
</dbReference>